<protein>
    <submittedName>
        <fullName evidence="3">(R)-stereoselective amidase</fullName>
        <ecNumber evidence="3">3.5.1.100</ecNumber>
    </submittedName>
</protein>
<sequence length="324" mass="36185">MKDIKVASVQFNHRAGDKPYNVAVIERFVEEAAERNVELISFPEMCVTGYWHVRNLAKPEIEALAERVPHGPTTQRLLSLSRTHRMTIGAGLIEVADDGRLYNSYLVAMPDGTHACHRKLHCFISEHMASGDRYTVFDAPQGCRIGVLTCWDNNLVENARATALQGAEILLAPHQTGGCNSRSPGAMGLIDPRLWDDRESDPASIEAEFQGPKGRAWLMRWLPSRAHDNGMFLIFSNGVGIDDDEVRTGNAMILDPYGQILAETGKAQDQMVVAELKADQLERCTGRRWIRGRRPELYASLTVRTGDELDPRSARFSQERTKTA</sequence>
<evidence type="ECO:0000313" key="3">
    <source>
        <dbReference type="EMBL" id="QDT14763.1"/>
    </source>
</evidence>
<dbReference type="Proteomes" id="UP000318741">
    <property type="component" value="Chromosome"/>
</dbReference>
<dbReference type="PANTHER" id="PTHR43674">
    <property type="entry name" value="NITRILASE C965.09-RELATED"/>
    <property type="match status" value="1"/>
</dbReference>
<dbReference type="EC" id="3.5.1.100" evidence="3"/>
<dbReference type="EMBL" id="CP036265">
    <property type="protein sequence ID" value="QDT14763.1"/>
    <property type="molecule type" value="Genomic_DNA"/>
</dbReference>
<dbReference type="OrthoDB" id="2826359at2"/>
<dbReference type="KEGG" id="acaf:CA12_08420"/>
<dbReference type="AlphaFoldDB" id="A0A517P5W5"/>
<reference evidence="3 4" key="1">
    <citation type="submission" date="2019-02" db="EMBL/GenBank/DDBJ databases">
        <title>Deep-cultivation of Planctomycetes and their phenomic and genomic characterization uncovers novel biology.</title>
        <authorList>
            <person name="Wiegand S."/>
            <person name="Jogler M."/>
            <person name="Boedeker C."/>
            <person name="Pinto D."/>
            <person name="Vollmers J."/>
            <person name="Rivas-Marin E."/>
            <person name="Kohn T."/>
            <person name="Peeters S.H."/>
            <person name="Heuer A."/>
            <person name="Rast P."/>
            <person name="Oberbeckmann S."/>
            <person name="Bunk B."/>
            <person name="Jeske O."/>
            <person name="Meyerdierks A."/>
            <person name="Storesund J.E."/>
            <person name="Kallscheuer N."/>
            <person name="Luecker S."/>
            <person name="Lage O.M."/>
            <person name="Pohl T."/>
            <person name="Merkel B.J."/>
            <person name="Hornburger P."/>
            <person name="Mueller R.-W."/>
            <person name="Bruemmer F."/>
            <person name="Labrenz M."/>
            <person name="Spormann A.M."/>
            <person name="Op den Camp H."/>
            <person name="Overmann J."/>
            <person name="Amann R."/>
            <person name="Jetten M.S.M."/>
            <person name="Mascher T."/>
            <person name="Medema M.H."/>
            <person name="Devos D.P."/>
            <person name="Kaster A.-K."/>
            <person name="Ovreas L."/>
            <person name="Rohde M."/>
            <person name="Galperin M.Y."/>
            <person name="Jogler C."/>
        </authorList>
    </citation>
    <scope>NUCLEOTIDE SEQUENCE [LARGE SCALE GENOMIC DNA]</scope>
    <source>
        <strain evidence="3 4">CA12</strain>
    </source>
</reference>
<feature type="domain" description="CN hydrolase" evidence="2">
    <location>
        <begin position="4"/>
        <end position="278"/>
    </location>
</feature>
<accession>A0A517P5W5</accession>
<dbReference type="InterPro" id="IPR036526">
    <property type="entry name" value="C-N_Hydrolase_sf"/>
</dbReference>
<keyword evidence="4" id="KW-1185">Reference proteome</keyword>
<dbReference type="CDD" id="cd07585">
    <property type="entry name" value="nitrilase_7"/>
    <property type="match status" value="1"/>
</dbReference>
<evidence type="ECO:0000259" key="2">
    <source>
        <dbReference type="PROSITE" id="PS50263"/>
    </source>
</evidence>
<dbReference type="InterPro" id="IPR050345">
    <property type="entry name" value="Aliph_Amidase/BUP"/>
</dbReference>
<organism evidence="3 4">
    <name type="scientific">Alienimonas californiensis</name>
    <dbReference type="NCBI Taxonomy" id="2527989"/>
    <lineage>
        <taxon>Bacteria</taxon>
        <taxon>Pseudomonadati</taxon>
        <taxon>Planctomycetota</taxon>
        <taxon>Planctomycetia</taxon>
        <taxon>Planctomycetales</taxon>
        <taxon>Planctomycetaceae</taxon>
        <taxon>Alienimonas</taxon>
    </lineage>
</organism>
<dbReference type="InterPro" id="IPR003010">
    <property type="entry name" value="C-N_Hydrolase"/>
</dbReference>
<dbReference type="SUPFAM" id="SSF56317">
    <property type="entry name" value="Carbon-nitrogen hydrolase"/>
    <property type="match status" value="1"/>
</dbReference>
<dbReference type="PROSITE" id="PS50263">
    <property type="entry name" value="CN_HYDROLASE"/>
    <property type="match status" value="1"/>
</dbReference>
<dbReference type="GO" id="GO:0016811">
    <property type="term" value="F:hydrolase activity, acting on carbon-nitrogen (but not peptide) bonds, in linear amides"/>
    <property type="evidence" value="ECO:0007669"/>
    <property type="project" value="TreeGrafter"/>
</dbReference>
<proteinExistence type="predicted"/>
<dbReference type="Gene3D" id="3.60.110.10">
    <property type="entry name" value="Carbon-nitrogen hydrolase"/>
    <property type="match status" value="1"/>
</dbReference>
<evidence type="ECO:0000313" key="4">
    <source>
        <dbReference type="Proteomes" id="UP000318741"/>
    </source>
</evidence>
<name>A0A517P5W5_9PLAN</name>
<dbReference type="RefSeq" id="WP_145357622.1">
    <property type="nucleotide sequence ID" value="NZ_CP036265.1"/>
</dbReference>
<evidence type="ECO:0000256" key="1">
    <source>
        <dbReference type="ARBA" id="ARBA00022801"/>
    </source>
</evidence>
<keyword evidence="1 3" id="KW-0378">Hydrolase</keyword>
<gene>
    <name evidence="3" type="primary">ramA</name>
    <name evidence="3" type="ORF">CA12_08420</name>
</gene>
<dbReference type="PANTHER" id="PTHR43674:SF16">
    <property type="entry name" value="CARBON-NITROGEN FAMILY, PUTATIVE (AFU_ORTHOLOGUE AFUA_5G02350)-RELATED"/>
    <property type="match status" value="1"/>
</dbReference>
<dbReference type="Pfam" id="PF00795">
    <property type="entry name" value="CN_hydrolase"/>
    <property type="match status" value="1"/>
</dbReference>